<evidence type="ECO:0000256" key="9">
    <source>
        <dbReference type="ARBA" id="ARBA00023211"/>
    </source>
</evidence>
<keyword evidence="9 12" id="KW-0464">Manganese</keyword>
<dbReference type="Gene3D" id="1.10.238.260">
    <property type="match status" value="1"/>
</dbReference>
<dbReference type="SUPFAM" id="SSF51569">
    <property type="entry name" value="Aldolase"/>
    <property type="match status" value="1"/>
</dbReference>
<comment type="caution">
    <text evidence="14">The sequence shown here is derived from an EMBL/GenBank/DDBJ whole genome shotgun (WGS) entry which is preliminary data.</text>
</comment>
<comment type="function">
    <text evidence="12">Catalyzes the condensation of the acetyl group of acetyl-CoA with 3-methyl-2-oxobutanoate (2-ketoisovalerate) to form 3-carboxy-3-hydroxy-4-methylpentanoate (2-isopropylmalate).</text>
</comment>
<dbReference type="PANTHER" id="PTHR10277:SF9">
    <property type="entry name" value="2-ISOPROPYLMALATE SYNTHASE 1, CHLOROPLASTIC-RELATED"/>
    <property type="match status" value="1"/>
</dbReference>
<evidence type="ECO:0000256" key="5">
    <source>
        <dbReference type="ARBA" id="ARBA00022430"/>
    </source>
</evidence>
<protein>
    <recommendedName>
        <fullName evidence="4 12">2-isopropylmalate synthase</fullName>
        <ecNumber evidence="3 12">2.3.3.13</ecNumber>
    </recommendedName>
    <alternativeName>
        <fullName evidence="11 12">Alpha-IPM synthase</fullName>
    </alternativeName>
    <alternativeName>
        <fullName evidence="12">Alpha-isopropylmalate synthase</fullName>
    </alternativeName>
</protein>
<keyword evidence="5 12" id="KW-0432">Leucine biosynthesis</keyword>
<feature type="binding site" evidence="12">
    <location>
        <position position="205"/>
    </location>
    <ligand>
        <name>Mn(2+)</name>
        <dbReference type="ChEBI" id="CHEBI:29035"/>
    </ligand>
</feature>
<dbReference type="PROSITE" id="PS50991">
    <property type="entry name" value="PYR_CT"/>
    <property type="match status" value="1"/>
</dbReference>
<feature type="domain" description="Pyruvate carboxyltransferase" evidence="13">
    <location>
        <begin position="6"/>
        <end position="268"/>
    </location>
</feature>
<dbReference type="FunFam" id="1.10.238.260:FF:000001">
    <property type="entry name" value="2-isopropylmalate synthase"/>
    <property type="match status" value="1"/>
</dbReference>
<dbReference type="InterPro" id="IPR005671">
    <property type="entry name" value="LeuA_bact_synth"/>
</dbReference>
<sequence>MDPQRIYIFDTTLRDGEQSPGCSMNQEEKLMMAKQLARLGVDSIEAGFAASSPGDFQSVQMIGHELKGPRVVSLCRVMDNDIDAGVNALKGSHNWGIHCFISTSDLHLKEKLRIDRAQALAKAVRAVERAKAHTENVEFSCEDATRSDIEYLIEICSAVVKAGATILNIPDTVGYTTPLEMYALFNRLKNEVYRGDEVVFSAHCHNDLGLAVANSLAALQGGAKQIECTINGIGERAGNTSLEELVMALQVRGQYYGLKHQVDTTQLIHSSKLLTKLTGQLVQANKAIVGDNAFAHESGIHQDGMLKNRLTYEIMTPESVGLSKSNLVMGKHSGRAALVERVKELGYQVNDEELARIFEEFKKLADKKKVVYDEDLELLIAGDRVQRKDRYRLLRINVFSGTDAPPTATVTLMRDEEELPPHSALGAGPIDAGLNCIKEILGSTCRLTKFSVQSITGGTDAQGIVSIGVEEGGLATSGRGSNTDIFIAAAHAFVDALNRLELKKTNQAKASVETI</sequence>
<dbReference type="GO" id="GO:0005737">
    <property type="term" value="C:cytoplasm"/>
    <property type="evidence" value="ECO:0007669"/>
    <property type="project" value="UniProtKB-UniRule"/>
</dbReference>
<comment type="catalytic activity">
    <reaction evidence="12">
        <text>3-methyl-2-oxobutanoate + acetyl-CoA + H2O = (2S)-2-isopropylmalate + CoA + H(+)</text>
        <dbReference type="Rhea" id="RHEA:21524"/>
        <dbReference type="ChEBI" id="CHEBI:1178"/>
        <dbReference type="ChEBI" id="CHEBI:11851"/>
        <dbReference type="ChEBI" id="CHEBI:15377"/>
        <dbReference type="ChEBI" id="CHEBI:15378"/>
        <dbReference type="ChEBI" id="CHEBI:57287"/>
        <dbReference type="ChEBI" id="CHEBI:57288"/>
        <dbReference type="EC" id="2.3.3.13"/>
    </reaction>
</comment>
<evidence type="ECO:0000256" key="6">
    <source>
        <dbReference type="ARBA" id="ARBA00022605"/>
    </source>
</evidence>
<dbReference type="InterPro" id="IPR002034">
    <property type="entry name" value="AIPM/Hcit_synth_CS"/>
</dbReference>
<keyword evidence="7 12" id="KW-0808">Transferase</keyword>
<feature type="binding site" evidence="12">
    <location>
        <position position="239"/>
    </location>
    <ligand>
        <name>Mn(2+)</name>
        <dbReference type="ChEBI" id="CHEBI:29035"/>
    </ligand>
</feature>
<keyword evidence="6 12" id="KW-0028">Amino-acid biosynthesis</keyword>
<evidence type="ECO:0000256" key="12">
    <source>
        <dbReference type="HAMAP-Rule" id="MF_01025"/>
    </source>
</evidence>
<dbReference type="NCBIfam" id="TIGR00973">
    <property type="entry name" value="leuA_bact"/>
    <property type="match status" value="1"/>
</dbReference>
<evidence type="ECO:0000256" key="10">
    <source>
        <dbReference type="ARBA" id="ARBA00023304"/>
    </source>
</evidence>
<evidence type="ECO:0000256" key="4">
    <source>
        <dbReference type="ARBA" id="ARBA00018198"/>
    </source>
</evidence>
<gene>
    <name evidence="12" type="primary">leuA</name>
    <name evidence="14" type="ORF">A2527_10465</name>
</gene>
<dbReference type="EC" id="2.3.3.13" evidence="3 12"/>
<dbReference type="Pfam" id="PF22617">
    <property type="entry name" value="HCS_D2"/>
    <property type="match status" value="1"/>
</dbReference>
<dbReference type="GO" id="GO:0003985">
    <property type="term" value="F:acetyl-CoA C-acetyltransferase activity"/>
    <property type="evidence" value="ECO:0007669"/>
    <property type="project" value="UniProtKB-UniRule"/>
</dbReference>
<dbReference type="SUPFAM" id="SSF110921">
    <property type="entry name" value="2-isopropylmalate synthase LeuA, allosteric (dimerisation) domain"/>
    <property type="match status" value="1"/>
</dbReference>
<dbReference type="NCBIfam" id="NF002086">
    <property type="entry name" value="PRK00915.1-3"/>
    <property type="match status" value="1"/>
</dbReference>
<dbReference type="PROSITE" id="PS00815">
    <property type="entry name" value="AIPM_HOMOCIT_SYNTH_1"/>
    <property type="match status" value="1"/>
</dbReference>
<dbReference type="InterPro" id="IPR054691">
    <property type="entry name" value="LeuA/HCS_post-cat"/>
</dbReference>
<dbReference type="FunFam" id="3.20.20.70:FF:000010">
    <property type="entry name" value="2-isopropylmalate synthase"/>
    <property type="match status" value="1"/>
</dbReference>
<evidence type="ECO:0000256" key="8">
    <source>
        <dbReference type="ARBA" id="ARBA00022723"/>
    </source>
</evidence>
<dbReference type="InterPro" id="IPR050073">
    <property type="entry name" value="2-IPM_HCS-like"/>
</dbReference>
<evidence type="ECO:0000256" key="7">
    <source>
        <dbReference type="ARBA" id="ARBA00022679"/>
    </source>
</evidence>
<dbReference type="Gene3D" id="3.30.160.270">
    <property type="match status" value="1"/>
</dbReference>
<dbReference type="STRING" id="1817772.A2527_10465"/>
<dbReference type="Proteomes" id="UP000178449">
    <property type="component" value="Unassembled WGS sequence"/>
</dbReference>
<keyword evidence="10 12" id="KW-0100">Branched-chain amino acid biosynthesis</keyword>
<dbReference type="HAMAP" id="MF_01025">
    <property type="entry name" value="LeuA_type1"/>
    <property type="match status" value="1"/>
</dbReference>
<comment type="similarity">
    <text evidence="2 12">Belongs to the alpha-IPM synthase/homocitrate synthase family. LeuA type 1 subfamily.</text>
</comment>
<organism evidence="14 15">
    <name type="scientific">Candidatus Lambdaproteobacteria bacterium RIFOXYD2_FULL_50_16</name>
    <dbReference type="NCBI Taxonomy" id="1817772"/>
    <lineage>
        <taxon>Bacteria</taxon>
        <taxon>Pseudomonadati</taxon>
        <taxon>Pseudomonadota</taxon>
        <taxon>Candidatus Lambdaproteobacteria</taxon>
    </lineage>
</organism>
<dbReference type="Gene3D" id="3.20.20.70">
    <property type="entry name" value="Aldolase class I"/>
    <property type="match status" value="1"/>
</dbReference>
<proteinExistence type="inferred from homology"/>
<dbReference type="SMART" id="SM00917">
    <property type="entry name" value="LeuA_dimer"/>
    <property type="match status" value="1"/>
</dbReference>
<keyword evidence="8 12" id="KW-0479">Metal-binding</keyword>
<dbReference type="AlphaFoldDB" id="A0A1F6GGL3"/>
<reference evidence="14 15" key="1">
    <citation type="journal article" date="2016" name="Nat. Commun.">
        <title>Thousands of microbial genomes shed light on interconnected biogeochemical processes in an aquifer system.</title>
        <authorList>
            <person name="Anantharaman K."/>
            <person name="Brown C.T."/>
            <person name="Hug L.A."/>
            <person name="Sharon I."/>
            <person name="Castelle C.J."/>
            <person name="Probst A.J."/>
            <person name="Thomas B.C."/>
            <person name="Singh A."/>
            <person name="Wilkins M.J."/>
            <person name="Karaoz U."/>
            <person name="Brodie E.L."/>
            <person name="Williams K.H."/>
            <person name="Hubbard S.S."/>
            <person name="Banfield J.F."/>
        </authorList>
    </citation>
    <scope>NUCLEOTIDE SEQUENCE [LARGE SCALE GENOMIC DNA]</scope>
</reference>
<dbReference type="UniPathway" id="UPA00048">
    <property type="reaction ID" value="UER00070"/>
</dbReference>
<accession>A0A1F6GGL3</accession>
<dbReference type="PANTHER" id="PTHR10277">
    <property type="entry name" value="HOMOCITRATE SYNTHASE-RELATED"/>
    <property type="match status" value="1"/>
</dbReference>
<comment type="cofactor">
    <cofactor evidence="12">
        <name>Mn(2+)</name>
        <dbReference type="ChEBI" id="CHEBI:29035"/>
    </cofactor>
</comment>
<name>A0A1F6GGL3_9PROT</name>
<feature type="region of interest" description="Regulatory domain" evidence="12">
    <location>
        <begin position="392"/>
        <end position="515"/>
    </location>
</feature>
<evidence type="ECO:0000256" key="3">
    <source>
        <dbReference type="ARBA" id="ARBA00012973"/>
    </source>
</evidence>
<feature type="binding site" evidence="12">
    <location>
        <position position="203"/>
    </location>
    <ligand>
        <name>Mn(2+)</name>
        <dbReference type="ChEBI" id="CHEBI:29035"/>
    </ligand>
</feature>
<dbReference type="InterPro" id="IPR013785">
    <property type="entry name" value="Aldolase_TIM"/>
</dbReference>
<evidence type="ECO:0000313" key="15">
    <source>
        <dbReference type="Proteomes" id="UP000178449"/>
    </source>
</evidence>
<dbReference type="GO" id="GO:0030145">
    <property type="term" value="F:manganese ion binding"/>
    <property type="evidence" value="ECO:0007669"/>
    <property type="project" value="UniProtKB-UniRule"/>
</dbReference>
<evidence type="ECO:0000259" key="13">
    <source>
        <dbReference type="PROSITE" id="PS50991"/>
    </source>
</evidence>
<feature type="binding site" evidence="12">
    <location>
        <position position="15"/>
    </location>
    <ligand>
        <name>Mn(2+)</name>
        <dbReference type="ChEBI" id="CHEBI:29035"/>
    </ligand>
</feature>
<evidence type="ECO:0000313" key="14">
    <source>
        <dbReference type="EMBL" id="OGG97251.1"/>
    </source>
</evidence>
<evidence type="ECO:0000256" key="11">
    <source>
        <dbReference type="ARBA" id="ARBA00029993"/>
    </source>
</evidence>
<dbReference type="InterPro" id="IPR013709">
    <property type="entry name" value="2-isopropylmalate_synth_dimer"/>
</dbReference>
<dbReference type="InterPro" id="IPR036230">
    <property type="entry name" value="LeuA_allosteric_dom_sf"/>
</dbReference>
<dbReference type="GO" id="GO:0003852">
    <property type="term" value="F:2-isopropylmalate synthase activity"/>
    <property type="evidence" value="ECO:0007669"/>
    <property type="project" value="UniProtKB-UniRule"/>
</dbReference>
<dbReference type="GO" id="GO:0009098">
    <property type="term" value="P:L-leucine biosynthetic process"/>
    <property type="evidence" value="ECO:0007669"/>
    <property type="project" value="UniProtKB-UniRule"/>
</dbReference>
<comment type="pathway">
    <text evidence="1 12">Amino-acid biosynthesis; L-leucine biosynthesis; L-leucine from 3-methyl-2-oxobutanoate: step 1/4.</text>
</comment>
<dbReference type="Pfam" id="PF08502">
    <property type="entry name" value="LeuA_dimer"/>
    <property type="match status" value="1"/>
</dbReference>
<evidence type="ECO:0000256" key="2">
    <source>
        <dbReference type="ARBA" id="ARBA00009396"/>
    </source>
</evidence>
<keyword evidence="12" id="KW-0963">Cytoplasm</keyword>
<dbReference type="InterPro" id="IPR000891">
    <property type="entry name" value="PYR_CT"/>
</dbReference>
<dbReference type="Pfam" id="PF00682">
    <property type="entry name" value="HMGL-like"/>
    <property type="match status" value="1"/>
</dbReference>
<dbReference type="CDD" id="cd07940">
    <property type="entry name" value="DRE_TIM_IPMS"/>
    <property type="match status" value="1"/>
</dbReference>
<comment type="subunit">
    <text evidence="12">Homodimer.</text>
</comment>
<dbReference type="EMBL" id="MFNE01000001">
    <property type="protein sequence ID" value="OGG97251.1"/>
    <property type="molecule type" value="Genomic_DNA"/>
</dbReference>
<dbReference type="PROSITE" id="PS00816">
    <property type="entry name" value="AIPM_HOMOCIT_SYNTH_2"/>
    <property type="match status" value="1"/>
</dbReference>
<evidence type="ECO:0000256" key="1">
    <source>
        <dbReference type="ARBA" id="ARBA00004689"/>
    </source>
</evidence>